<dbReference type="GO" id="GO:0005737">
    <property type="term" value="C:cytoplasm"/>
    <property type="evidence" value="ECO:0007669"/>
    <property type="project" value="UniProtKB-SubCell"/>
</dbReference>
<evidence type="ECO:0000313" key="9">
    <source>
        <dbReference type="Proteomes" id="UP000783796"/>
    </source>
</evidence>
<reference evidence="8" key="2">
    <citation type="submission" date="2021-04" db="EMBL/GenBank/DDBJ databases">
        <authorList>
            <person name="Gilroy R."/>
        </authorList>
    </citation>
    <scope>NUCLEOTIDE SEQUENCE</scope>
    <source>
        <strain evidence="8">G4-2901</strain>
    </source>
</reference>
<dbReference type="AlphaFoldDB" id="A0A948WVK0"/>
<dbReference type="GO" id="GO:0008855">
    <property type="term" value="F:exodeoxyribonuclease VII activity"/>
    <property type="evidence" value="ECO:0007669"/>
    <property type="project" value="UniProtKB-UniRule"/>
</dbReference>
<evidence type="ECO:0000256" key="2">
    <source>
        <dbReference type="ARBA" id="ARBA00022722"/>
    </source>
</evidence>
<name>A0A948WVK0_9BACT</name>
<dbReference type="NCBIfam" id="TIGR00237">
    <property type="entry name" value="xseA"/>
    <property type="match status" value="1"/>
</dbReference>
<comment type="subcellular location">
    <subcellularLocation>
        <location evidence="5">Cytoplasm</location>
    </subcellularLocation>
</comment>
<protein>
    <recommendedName>
        <fullName evidence="5">Exodeoxyribonuclease 7 large subunit</fullName>
        <ecNumber evidence="5">3.1.11.6</ecNumber>
    </recommendedName>
</protein>
<keyword evidence="2 5" id="KW-0540">Nuclease</keyword>
<dbReference type="InterPro" id="IPR020579">
    <property type="entry name" value="Exonuc_VII_lsu_C"/>
</dbReference>
<comment type="similarity">
    <text evidence="5">Belongs to the XseA family.</text>
</comment>
<evidence type="ECO:0000256" key="3">
    <source>
        <dbReference type="ARBA" id="ARBA00022801"/>
    </source>
</evidence>
<keyword evidence="3 5" id="KW-0378">Hydrolase</keyword>
<sequence>MENEAMSLYELNSLVRRGLHSILPDEYWIQAELSDVRSNYSGHCYLEFVQKDSKSNALIAKARGVIWSSVFMRLRPYFERETGQAFVSGIKVMVKVTVDFHELYGFSLTVVDIDPAYTIGDMARRRKEILKRLDEEGILTMNKELEMPEPLQRIAVISSATAAGYGDFCNQLHSNKFGFVFYTKLFPAIMQGDRVEETIISSLERIYSEIDNWDVVVIIRGGGATSDLSGFDTYDLAAHCAQFPLPIITGIGHERDDTVIDMISHTRVKTPTAAAEYIIGMMLQTASRLEELSERIRSEIPVILNSESERLNRLIARIPLVVQSRLQRENMRCERMYSRLVMSWQKRFLIEQHRLDVYPRLLMYVRSVMEKETHKIELMERILKSASPEQLLKRGYSITLLNGKSVRDVSSIKSGDEVETVLATGKFKSIVK</sequence>
<keyword evidence="1" id="KW-0963">Cytoplasm</keyword>
<organism evidence="8 9">
    <name type="scientific">Candidatus Phocaeicola faecigallinarum</name>
    <dbReference type="NCBI Taxonomy" id="2838732"/>
    <lineage>
        <taxon>Bacteria</taxon>
        <taxon>Pseudomonadati</taxon>
        <taxon>Bacteroidota</taxon>
        <taxon>Bacteroidia</taxon>
        <taxon>Bacteroidales</taxon>
        <taxon>Bacteroidaceae</taxon>
        <taxon>Phocaeicola</taxon>
    </lineage>
</organism>
<feature type="domain" description="OB-fold nucleic acid binding" evidence="7">
    <location>
        <begin position="7"/>
        <end position="113"/>
    </location>
</feature>
<dbReference type="Proteomes" id="UP000783796">
    <property type="component" value="Unassembled WGS sequence"/>
</dbReference>
<keyword evidence="4 5" id="KW-0269">Exonuclease</keyword>
<accession>A0A948WVK0</accession>
<dbReference type="GO" id="GO:0006308">
    <property type="term" value="P:DNA catabolic process"/>
    <property type="evidence" value="ECO:0007669"/>
    <property type="project" value="UniProtKB-UniRule"/>
</dbReference>
<evidence type="ECO:0000256" key="4">
    <source>
        <dbReference type="ARBA" id="ARBA00022839"/>
    </source>
</evidence>
<evidence type="ECO:0000259" key="6">
    <source>
        <dbReference type="Pfam" id="PF02601"/>
    </source>
</evidence>
<dbReference type="Pfam" id="PF02601">
    <property type="entry name" value="Exonuc_VII_L"/>
    <property type="match status" value="1"/>
</dbReference>
<proteinExistence type="inferred from homology"/>
<dbReference type="EC" id="3.1.11.6" evidence="5"/>
<comment type="catalytic activity">
    <reaction evidence="5">
        <text>Exonucleolytic cleavage in either 5'- to 3'- or 3'- to 5'-direction to yield nucleoside 5'-phosphates.</text>
        <dbReference type="EC" id="3.1.11.6"/>
    </reaction>
</comment>
<dbReference type="PANTHER" id="PTHR30008">
    <property type="entry name" value="EXODEOXYRIBONUCLEASE 7 LARGE SUBUNIT"/>
    <property type="match status" value="1"/>
</dbReference>
<dbReference type="Pfam" id="PF13742">
    <property type="entry name" value="tRNA_anti_2"/>
    <property type="match status" value="1"/>
</dbReference>
<evidence type="ECO:0000313" key="8">
    <source>
        <dbReference type="EMBL" id="MBU3836730.1"/>
    </source>
</evidence>
<dbReference type="GO" id="GO:0009318">
    <property type="term" value="C:exodeoxyribonuclease VII complex"/>
    <property type="evidence" value="ECO:0007669"/>
    <property type="project" value="UniProtKB-UniRule"/>
</dbReference>
<evidence type="ECO:0000259" key="7">
    <source>
        <dbReference type="Pfam" id="PF13742"/>
    </source>
</evidence>
<dbReference type="CDD" id="cd04489">
    <property type="entry name" value="ExoVII_LU_OBF"/>
    <property type="match status" value="1"/>
</dbReference>
<dbReference type="InterPro" id="IPR003753">
    <property type="entry name" value="Exonuc_VII_L"/>
</dbReference>
<evidence type="ECO:0000256" key="1">
    <source>
        <dbReference type="ARBA" id="ARBA00022490"/>
    </source>
</evidence>
<evidence type="ECO:0000256" key="5">
    <source>
        <dbReference type="RuleBase" id="RU004355"/>
    </source>
</evidence>
<dbReference type="InterPro" id="IPR025824">
    <property type="entry name" value="OB-fold_nuc-bd_dom"/>
</dbReference>
<reference evidence="8" key="1">
    <citation type="journal article" date="2021" name="PeerJ">
        <title>Extensive microbial diversity within the chicken gut microbiome revealed by metagenomics and culture.</title>
        <authorList>
            <person name="Gilroy R."/>
            <person name="Ravi A."/>
            <person name="Getino M."/>
            <person name="Pursley I."/>
            <person name="Horton D.L."/>
            <person name="Alikhan N.F."/>
            <person name="Baker D."/>
            <person name="Gharbi K."/>
            <person name="Hall N."/>
            <person name="Watson M."/>
            <person name="Adriaenssens E.M."/>
            <person name="Foster-Nyarko E."/>
            <person name="Jarju S."/>
            <person name="Secka A."/>
            <person name="Antonio M."/>
            <person name="Oren A."/>
            <person name="Chaudhuri R.R."/>
            <person name="La Ragione R."/>
            <person name="Hildebrand F."/>
            <person name="Pallen M.J."/>
        </authorList>
    </citation>
    <scope>NUCLEOTIDE SEQUENCE</scope>
    <source>
        <strain evidence="8">G4-2901</strain>
    </source>
</reference>
<feature type="domain" description="Exonuclease VII large subunit C-terminal" evidence="6">
    <location>
        <begin position="140"/>
        <end position="428"/>
    </location>
</feature>
<dbReference type="GO" id="GO:0003676">
    <property type="term" value="F:nucleic acid binding"/>
    <property type="evidence" value="ECO:0007669"/>
    <property type="project" value="InterPro"/>
</dbReference>
<dbReference type="PANTHER" id="PTHR30008:SF0">
    <property type="entry name" value="EXODEOXYRIBONUCLEASE 7 LARGE SUBUNIT"/>
    <property type="match status" value="1"/>
</dbReference>
<dbReference type="EMBL" id="JAHLFW010000001">
    <property type="protein sequence ID" value="MBU3836730.1"/>
    <property type="molecule type" value="Genomic_DNA"/>
</dbReference>
<gene>
    <name evidence="8" type="ORF">H9777_00055</name>
</gene>
<comment type="caution">
    <text evidence="8">The sequence shown here is derived from an EMBL/GenBank/DDBJ whole genome shotgun (WGS) entry which is preliminary data.</text>
</comment>